<dbReference type="NCBIfam" id="TIGR00254">
    <property type="entry name" value="GGDEF"/>
    <property type="match status" value="1"/>
</dbReference>
<comment type="cofactor">
    <cofactor evidence="1">
        <name>Mg(2+)</name>
        <dbReference type="ChEBI" id="CHEBI:18420"/>
    </cofactor>
</comment>
<dbReference type="Pfam" id="PF05228">
    <property type="entry name" value="CHASE4"/>
    <property type="match status" value="1"/>
</dbReference>
<dbReference type="GO" id="GO:0043709">
    <property type="term" value="P:cell adhesion involved in single-species biofilm formation"/>
    <property type="evidence" value="ECO:0007669"/>
    <property type="project" value="TreeGrafter"/>
</dbReference>
<dbReference type="Gene3D" id="3.30.70.270">
    <property type="match status" value="1"/>
</dbReference>
<dbReference type="GO" id="GO:0052621">
    <property type="term" value="F:diguanylate cyclase activity"/>
    <property type="evidence" value="ECO:0007669"/>
    <property type="project" value="UniProtKB-EC"/>
</dbReference>
<dbReference type="EC" id="2.7.7.65" evidence="2"/>
<comment type="catalytic activity">
    <reaction evidence="3">
        <text>2 GTP = 3',3'-c-di-GMP + 2 diphosphate</text>
        <dbReference type="Rhea" id="RHEA:24898"/>
        <dbReference type="ChEBI" id="CHEBI:33019"/>
        <dbReference type="ChEBI" id="CHEBI:37565"/>
        <dbReference type="ChEBI" id="CHEBI:58805"/>
        <dbReference type="EC" id="2.7.7.65"/>
    </reaction>
</comment>
<keyword evidence="6" id="KW-0808">Transferase</keyword>
<dbReference type="GO" id="GO:1902201">
    <property type="term" value="P:negative regulation of bacterial-type flagellum-dependent cell motility"/>
    <property type="evidence" value="ECO:0007669"/>
    <property type="project" value="TreeGrafter"/>
</dbReference>
<evidence type="ECO:0000313" key="6">
    <source>
        <dbReference type="EMBL" id="MCL1142813.1"/>
    </source>
</evidence>
<evidence type="ECO:0000256" key="3">
    <source>
        <dbReference type="ARBA" id="ARBA00034247"/>
    </source>
</evidence>
<dbReference type="AlphaFoldDB" id="A0A9X1ZRL2"/>
<dbReference type="GO" id="GO:0005886">
    <property type="term" value="C:plasma membrane"/>
    <property type="evidence" value="ECO:0007669"/>
    <property type="project" value="TreeGrafter"/>
</dbReference>
<evidence type="ECO:0000256" key="4">
    <source>
        <dbReference type="SAM" id="Phobius"/>
    </source>
</evidence>
<dbReference type="CDD" id="cd01949">
    <property type="entry name" value="GGDEF"/>
    <property type="match status" value="1"/>
</dbReference>
<dbReference type="RefSeq" id="WP_248995495.1">
    <property type="nucleotide sequence ID" value="NZ_JAKIKP010000005.1"/>
</dbReference>
<proteinExistence type="predicted"/>
<dbReference type="Proteomes" id="UP001139333">
    <property type="component" value="Unassembled WGS sequence"/>
</dbReference>
<keyword evidence="6" id="KW-0548">Nucleotidyltransferase</keyword>
<reference evidence="6" key="1">
    <citation type="submission" date="2022-01" db="EMBL/GenBank/DDBJ databases">
        <title>Whole genome-based taxonomy of the Shewanellaceae.</title>
        <authorList>
            <person name="Martin-Rodriguez A.J."/>
        </authorList>
    </citation>
    <scope>NUCLEOTIDE SEQUENCE</scope>
    <source>
        <strain evidence="6">DSM 16422</strain>
    </source>
</reference>
<sequence length="542" mass="62157">MKTISFNQLQFRIFFILIFLFSGLLGAYRFFIQQPQLATSLIAYSERELSSLKTAIFQLNQPFATLNYDYSIWTDTYKFITQDNEEDKQEYIEDNYLDDTFLSLKIDGVFIFDKQFNPLFTKGLNHQTNQPLKFNFFDLNEYPHNKAINPQLKNAQRRLIDTEVANTFGTINTLYGPAFYYSTEILKSDKTGPAVGFLVFVRLLNDSFAQQLSQLTLTTVEVSHITTPNQTDIPKWDETVPLTALTPTSERLLVDPANNPLIKITLNHTNQAMPSLWSFETLMLILSMIMLSISVYFILGNFVIQPVKQLALNIEEMDKAKAYKALPKDFIITELLKLSTHFNALMDTVNRQNALLNEQVFVDELTRISNRRAFERFLETHMVISQRQGFNFSIIMADIDQFKAYNDHFGHLAGDEAITIVAQTLNSFFPRKDEMCARYGGEEFIILFNDTNITHISQKLDVIINKFAELNIDHPQSSVASYLTVSFGVCVVKSQPSDQNQHLTSETIIDMADKALYQAKEKGRNQYNINTIPPDAGYKKSS</sequence>
<dbReference type="InterPro" id="IPR000160">
    <property type="entry name" value="GGDEF_dom"/>
</dbReference>
<dbReference type="PROSITE" id="PS50887">
    <property type="entry name" value="GGDEF"/>
    <property type="match status" value="1"/>
</dbReference>
<dbReference type="InterPro" id="IPR050469">
    <property type="entry name" value="Diguanylate_Cyclase"/>
</dbReference>
<feature type="domain" description="GGDEF" evidence="5">
    <location>
        <begin position="390"/>
        <end position="532"/>
    </location>
</feature>
<dbReference type="SUPFAM" id="SSF55073">
    <property type="entry name" value="Nucleotide cyclase"/>
    <property type="match status" value="1"/>
</dbReference>
<gene>
    <name evidence="6" type="ORF">L2672_08930</name>
</gene>
<dbReference type="Pfam" id="PF00990">
    <property type="entry name" value="GGDEF"/>
    <property type="match status" value="1"/>
</dbReference>
<comment type="caution">
    <text evidence="6">The sequence shown here is derived from an EMBL/GenBank/DDBJ whole genome shotgun (WGS) entry which is preliminary data.</text>
</comment>
<keyword evidence="7" id="KW-1185">Reference proteome</keyword>
<feature type="transmembrane region" description="Helical" evidence="4">
    <location>
        <begin position="12"/>
        <end position="31"/>
    </location>
</feature>
<keyword evidence="4" id="KW-0812">Transmembrane</keyword>
<evidence type="ECO:0000256" key="1">
    <source>
        <dbReference type="ARBA" id="ARBA00001946"/>
    </source>
</evidence>
<dbReference type="PANTHER" id="PTHR45138:SF9">
    <property type="entry name" value="DIGUANYLATE CYCLASE DGCM-RELATED"/>
    <property type="match status" value="1"/>
</dbReference>
<evidence type="ECO:0000259" key="5">
    <source>
        <dbReference type="PROSITE" id="PS50887"/>
    </source>
</evidence>
<dbReference type="InterPro" id="IPR029787">
    <property type="entry name" value="Nucleotide_cyclase"/>
</dbReference>
<protein>
    <recommendedName>
        <fullName evidence="2">diguanylate cyclase</fullName>
        <ecNumber evidence="2">2.7.7.65</ecNumber>
    </recommendedName>
</protein>
<dbReference type="FunFam" id="3.30.70.270:FF:000001">
    <property type="entry name" value="Diguanylate cyclase domain protein"/>
    <property type="match status" value="1"/>
</dbReference>
<feature type="transmembrane region" description="Helical" evidence="4">
    <location>
        <begin position="276"/>
        <end position="299"/>
    </location>
</feature>
<dbReference type="InterPro" id="IPR043128">
    <property type="entry name" value="Rev_trsase/Diguanyl_cyclase"/>
</dbReference>
<accession>A0A9X1ZRL2</accession>
<dbReference type="SMART" id="SM00267">
    <property type="entry name" value="GGDEF"/>
    <property type="match status" value="1"/>
</dbReference>
<keyword evidence="4" id="KW-0472">Membrane</keyword>
<evidence type="ECO:0000256" key="2">
    <source>
        <dbReference type="ARBA" id="ARBA00012528"/>
    </source>
</evidence>
<dbReference type="EMBL" id="JAKIKP010000005">
    <property type="protein sequence ID" value="MCL1142813.1"/>
    <property type="molecule type" value="Genomic_DNA"/>
</dbReference>
<dbReference type="PANTHER" id="PTHR45138">
    <property type="entry name" value="REGULATORY COMPONENTS OF SENSORY TRANSDUCTION SYSTEM"/>
    <property type="match status" value="1"/>
</dbReference>
<dbReference type="InterPro" id="IPR007892">
    <property type="entry name" value="CHASE4"/>
</dbReference>
<organism evidence="6 7">
    <name type="scientific">Shewanella gaetbuli</name>
    <dbReference type="NCBI Taxonomy" id="220752"/>
    <lineage>
        <taxon>Bacteria</taxon>
        <taxon>Pseudomonadati</taxon>
        <taxon>Pseudomonadota</taxon>
        <taxon>Gammaproteobacteria</taxon>
        <taxon>Alteromonadales</taxon>
        <taxon>Shewanellaceae</taxon>
        <taxon>Shewanella</taxon>
    </lineage>
</organism>
<name>A0A9X1ZRL2_9GAMM</name>
<keyword evidence="4" id="KW-1133">Transmembrane helix</keyword>
<evidence type="ECO:0000313" key="7">
    <source>
        <dbReference type="Proteomes" id="UP001139333"/>
    </source>
</evidence>